<dbReference type="EMBL" id="CABPRZ010000005">
    <property type="protein sequence ID" value="VVD92461.1"/>
    <property type="molecule type" value="Genomic_DNA"/>
</dbReference>
<sequence length="62" mass="6771">MTEAPCMSLVRENEATFDTPHVHAVSLVVMVPPARGQDAAITWHVTRKVTRHPAAVLGVIVR</sequence>
<dbReference type="Proteomes" id="UP000414233">
    <property type="component" value="Unassembled WGS sequence"/>
</dbReference>
<protein>
    <submittedName>
        <fullName evidence="1">Uncharacterized protein</fullName>
    </submittedName>
</protein>
<dbReference type="RefSeq" id="WP_150696560.1">
    <property type="nucleotide sequence ID" value="NZ_CABPRZ010000005.1"/>
</dbReference>
<evidence type="ECO:0000313" key="1">
    <source>
        <dbReference type="EMBL" id="VVD92461.1"/>
    </source>
</evidence>
<accession>A0A5E4TY42</accession>
<gene>
    <name evidence="1" type="ORF">PTE30175_01630</name>
</gene>
<reference evidence="1 2" key="1">
    <citation type="submission" date="2019-08" db="EMBL/GenBank/DDBJ databases">
        <authorList>
            <person name="Peeters C."/>
        </authorList>
    </citation>
    <scope>NUCLEOTIDE SEQUENCE [LARGE SCALE GENOMIC DNA]</scope>
    <source>
        <strain evidence="1 2">LMG 30175</strain>
    </source>
</reference>
<name>A0A5E4TY42_9BURK</name>
<dbReference type="AlphaFoldDB" id="A0A5E4TY42"/>
<organism evidence="1 2">
    <name type="scientific">Pandoraea terrae</name>
    <dbReference type="NCBI Taxonomy" id="1537710"/>
    <lineage>
        <taxon>Bacteria</taxon>
        <taxon>Pseudomonadati</taxon>
        <taxon>Pseudomonadota</taxon>
        <taxon>Betaproteobacteria</taxon>
        <taxon>Burkholderiales</taxon>
        <taxon>Burkholderiaceae</taxon>
        <taxon>Pandoraea</taxon>
    </lineage>
</organism>
<proteinExistence type="predicted"/>
<keyword evidence="2" id="KW-1185">Reference proteome</keyword>
<evidence type="ECO:0000313" key="2">
    <source>
        <dbReference type="Proteomes" id="UP000414233"/>
    </source>
</evidence>